<dbReference type="EMBL" id="CP013290">
    <property type="protein sequence ID" value="APH02526.1"/>
    <property type="molecule type" value="Genomic_DNA"/>
</dbReference>
<dbReference type="InterPro" id="IPR027417">
    <property type="entry name" value="P-loop_NTPase"/>
</dbReference>
<reference evidence="10 11" key="1">
    <citation type="submission" date="2015-11" db="EMBL/GenBank/DDBJ databases">
        <authorList>
            <person name="Zhang Y."/>
            <person name="Guo Z."/>
        </authorList>
    </citation>
    <scope>NUCLEOTIDE SEQUENCE [LARGE SCALE GENOMIC DNA]</scope>
    <source>
        <strain evidence="10 11">YFY001</strain>
    </source>
</reference>
<dbReference type="GO" id="GO:0042883">
    <property type="term" value="P:cysteine transport"/>
    <property type="evidence" value="ECO:0007669"/>
    <property type="project" value="InterPro"/>
</dbReference>
<proteinExistence type="predicted"/>
<protein>
    <submittedName>
        <fullName evidence="10">ABC transporter</fullName>
    </submittedName>
</protein>
<dbReference type="Gene3D" id="3.40.50.300">
    <property type="entry name" value="P-loop containing nucleotide triphosphate hydrolases"/>
    <property type="match status" value="1"/>
</dbReference>
<dbReference type="InterPro" id="IPR011527">
    <property type="entry name" value="ABC1_TM_dom"/>
</dbReference>
<keyword evidence="5 7" id="KW-1133">Transmembrane helix</keyword>
<dbReference type="InterPro" id="IPR017871">
    <property type="entry name" value="ABC_transporter-like_CS"/>
</dbReference>
<feature type="transmembrane region" description="Helical" evidence="7">
    <location>
        <begin position="168"/>
        <end position="186"/>
    </location>
</feature>
<dbReference type="Gene3D" id="1.20.1560.10">
    <property type="entry name" value="ABC transporter type 1, transmembrane domain"/>
    <property type="match status" value="1"/>
</dbReference>
<feature type="domain" description="ABC transporter" evidence="8">
    <location>
        <begin position="355"/>
        <end position="554"/>
    </location>
</feature>
<organism evidence="10 11">
    <name type="scientific">Janibacter indicus</name>
    <dbReference type="NCBI Taxonomy" id="857417"/>
    <lineage>
        <taxon>Bacteria</taxon>
        <taxon>Bacillati</taxon>
        <taxon>Actinomycetota</taxon>
        <taxon>Actinomycetes</taxon>
        <taxon>Micrococcales</taxon>
        <taxon>Intrasporangiaceae</taxon>
        <taxon>Janibacter</taxon>
    </lineage>
</organism>
<keyword evidence="11" id="KW-1185">Reference proteome</keyword>
<dbReference type="PROSITE" id="PS50929">
    <property type="entry name" value="ABC_TM1F"/>
    <property type="match status" value="1"/>
</dbReference>
<evidence type="ECO:0000313" key="11">
    <source>
        <dbReference type="Proteomes" id="UP000182938"/>
    </source>
</evidence>
<dbReference type="GO" id="GO:0005886">
    <property type="term" value="C:plasma membrane"/>
    <property type="evidence" value="ECO:0007669"/>
    <property type="project" value="UniProtKB-SubCell"/>
</dbReference>
<dbReference type="RefSeq" id="WP_072625667.1">
    <property type="nucleotide sequence ID" value="NZ_CP013290.1"/>
</dbReference>
<dbReference type="GO" id="GO:0005524">
    <property type="term" value="F:ATP binding"/>
    <property type="evidence" value="ECO:0007669"/>
    <property type="project" value="UniProtKB-KW"/>
</dbReference>
<evidence type="ECO:0000313" key="10">
    <source>
        <dbReference type="EMBL" id="APH02526.1"/>
    </source>
</evidence>
<dbReference type="GO" id="GO:0140359">
    <property type="term" value="F:ABC-type transporter activity"/>
    <property type="evidence" value="ECO:0007669"/>
    <property type="project" value="InterPro"/>
</dbReference>
<evidence type="ECO:0000256" key="3">
    <source>
        <dbReference type="ARBA" id="ARBA00022741"/>
    </source>
</evidence>
<dbReference type="SUPFAM" id="SSF90123">
    <property type="entry name" value="ABC transporter transmembrane region"/>
    <property type="match status" value="1"/>
</dbReference>
<dbReference type="PANTHER" id="PTHR24221:SF590">
    <property type="entry name" value="COMPONENT LINKED WITH THE ASSEMBLY OF CYTOCHROME' TRANSPORT TRANSMEMBRANE ATP-BINDING PROTEIN ABC TRANSPORTER CYDD-RELATED"/>
    <property type="match status" value="1"/>
</dbReference>
<evidence type="ECO:0000256" key="2">
    <source>
        <dbReference type="ARBA" id="ARBA00022692"/>
    </source>
</evidence>
<dbReference type="InterPro" id="IPR003439">
    <property type="entry name" value="ABC_transporter-like_ATP-bd"/>
</dbReference>
<dbReference type="GO" id="GO:0016887">
    <property type="term" value="F:ATP hydrolysis activity"/>
    <property type="evidence" value="ECO:0007669"/>
    <property type="project" value="InterPro"/>
</dbReference>
<evidence type="ECO:0000256" key="1">
    <source>
        <dbReference type="ARBA" id="ARBA00004651"/>
    </source>
</evidence>
<dbReference type="InterPro" id="IPR003593">
    <property type="entry name" value="AAA+_ATPase"/>
</dbReference>
<feature type="transmembrane region" description="Helical" evidence="7">
    <location>
        <begin position="246"/>
        <end position="271"/>
    </location>
</feature>
<evidence type="ECO:0000259" key="9">
    <source>
        <dbReference type="PROSITE" id="PS50929"/>
    </source>
</evidence>
<evidence type="ECO:0000256" key="6">
    <source>
        <dbReference type="ARBA" id="ARBA00023136"/>
    </source>
</evidence>
<dbReference type="PROSITE" id="PS00211">
    <property type="entry name" value="ABC_TRANSPORTER_1"/>
    <property type="match status" value="1"/>
</dbReference>
<evidence type="ECO:0000256" key="4">
    <source>
        <dbReference type="ARBA" id="ARBA00022840"/>
    </source>
</evidence>
<dbReference type="SMART" id="SM00382">
    <property type="entry name" value="AAA"/>
    <property type="match status" value="1"/>
</dbReference>
<evidence type="ECO:0000256" key="7">
    <source>
        <dbReference type="SAM" id="Phobius"/>
    </source>
</evidence>
<dbReference type="InterPro" id="IPR036640">
    <property type="entry name" value="ABC1_TM_sf"/>
</dbReference>
<sequence>MRPFDPRILRVVPDTRRPVAALAGIGIVQGIATIATAFALASLVVAVVRGSDLTGPVLWTGGLFAARAVLGALSETVAARAGATVATGLREQLLAAWSRRPTDQRDVTDEAGEPPFARGRSRALTLATQGTSAVEPYVAKYLPALVSAAVVPALAIACLVIVDWPSAAIVVGTVWLLPLFAALIGATTQEDTERRWGALTDLSGHFLDVMRGLPTLVAYGRAERQVDTIGEVSQRHRRATMRTLRLAFMSAAALELLATISVAIVAVAVGLRLTHGSMDLLVGLTAILLAPEAYWPIRRVGAEFHSAADGAAALDDILAELDSPHCPTAMRDEEGEDPHCRRAMRSEGGGAEDVVTVTGVDYTHPGAKGATLTGVELVAGPGLTVVTGPSGCGKTTLLELVAGIRRPDSGRVSAPPVHLVTQRPFLGAGTLRDNLTIGGPQESHDLWEALREVGLDGTVAGLPDGLDTRIGDDGFGLSAGQRARLVLARALLSPATVVLLDEVTAHVDADSAATIGEVVGRLARTRTVIAVTHQSDLVARADAHLALRQPEVAR</sequence>
<evidence type="ECO:0000259" key="8">
    <source>
        <dbReference type="PROSITE" id="PS50893"/>
    </source>
</evidence>
<keyword evidence="2 7" id="KW-0812">Transmembrane</keyword>
<dbReference type="NCBIfam" id="TIGR02857">
    <property type="entry name" value="CydD"/>
    <property type="match status" value="1"/>
</dbReference>
<gene>
    <name evidence="10" type="ORF">ASJ30_14115</name>
</gene>
<dbReference type="PROSITE" id="PS50893">
    <property type="entry name" value="ABC_TRANSPORTER_2"/>
    <property type="match status" value="1"/>
</dbReference>
<dbReference type="InterPro" id="IPR014216">
    <property type="entry name" value="ABC_transptr_CydD"/>
</dbReference>
<evidence type="ECO:0000256" key="5">
    <source>
        <dbReference type="ARBA" id="ARBA00022989"/>
    </source>
</evidence>
<dbReference type="CDD" id="cd18584">
    <property type="entry name" value="ABC_6TM_AarD_CydD"/>
    <property type="match status" value="1"/>
</dbReference>
<feature type="transmembrane region" description="Helical" evidence="7">
    <location>
        <begin position="141"/>
        <end position="162"/>
    </location>
</feature>
<keyword evidence="4" id="KW-0067">ATP-binding</keyword>
<dbReference type="InterPro" id="IPR039421">
    <property type="entry name" value="Type_1_exporter"/>
</dbReference>
<comment type="subcellular location">
    <subcellularLocation>
        <location evidence="1">Cell membrane</location>
        <topology evidence="1">Multi-pass membrane protein</topology>
    </subcellularLocation>
</comment>
<dbReference type="KEGG" id="jte:ASJ30_14115"/>
<dbReference type="AlphaFoldDB" id="A0A1L3MJQ1"/>
<keyword evidence="6 7" id="KW-0472">Membrane</keyword>
<feature type="domain" description="ABC transmembrane type-1" evidence="9">
    <location>
        <begin position="20"/>
        <end position="309"/>
    </location>
</feature>
<accession>A0A1L3MJQ1</accession>
<name>A0A1L3MJQ1_9MICO</name>
<dbReference type="Proteomes" id="UP000182938">
    <property type="component" value="Chromosome"/>
</dbReference>
<feature type="transmembrane region" description="Helical" evidence="7">
    <location>
        <begin position="21"/>
        <end position="47"/>
    </location>
</feature>
<dbReference type="Pfam" id="PF00005">
    <property type="entry name" value="ABC_tran"/>
    <property type="match status" value="1"/>
</dbReference>
<keyword evidence="3" id="KW-0547">Nucleotide-binding</keyword>
<dbReference type="Pfam" id="PF00664">
    <property type="entry name" value="ABC_membrane"/>
    <property type="match status" value="1"/>
</dbReference>
<dbReference type="SUPFAM" id="SSF52540">
    <property type="entry name" value="P-loop containing nucleoside triphosphate hydrolases"/>
    <property type="match status" value="1"/>
</dbReference>
<dbReference type="PANTHER" id="PTHR24221">
    <property type="entry name" value="ATP-BINDING CASSETTE SUB-FAMILY B"/>
    <property type="match status" value="1"/>
</dbReference>
<feature type="transmembrane region" description="Helical" evidence="7">
    <location>
        <begin position="53"/>
        <end position="70"/>
    </location>
</feature>